<keyword evidence="12 14" id="KW-0238">DNA-binding</keyword>
<dbReference type="SUPFAM" id="SSF52540">
    <property type="entry name" value="P-loop containing nucleoside triphosphate hydrolases"/>
    <property type="match status" value="1"/>
</dbReference>
<dbReference type="HAMAP" id="MF_01452">
    <property type="entry name" value="AddB_type1"/>
    <property type="match status" value="1"/>
</dbReference>
<comment type="similarity">
    <text evidence="14">Belongs to the helicase family. AddB/RexB type 1 subfamily.</text>
</comment>
<keyword evidence="5 14" id="KW-0227">DNA damage</keyword>
<evidence type="ECO:0000256" key="5">
    <source>
        <dbReference type="ARBA" id="ARBA00022763"/>
    </source>
</evidence>
<protein>
    <recommendedName>
        <fullName evidence="14">ATP-dependent helicase/deoxyribonuclease subunit B</fullName>
        <ecNumber evidence="14">3.1.-.-</ecNumber>
    </recommendedName>
    <alternativeName>
        <fullName evidence="14">ATP-dependent helicase/nuclease subunit AddB</fullName>
    </alternativeName>
</protein>
<organism evidence="16 17">
    <name type="scientific">Scopulibacillus daqui</name>
    <dbReference type="NCBI Taxonomy" id="1469162"/>
    <lineage>
        <taxon>Bacteria</taxon>
        <taxon>Bacillati</taxon>
        <taxon>Bacillota</taxon>
        <taxon>Bacilli</taxon>
        <taxon>Bacillales</taxon>
        <taxon>Sporolactobacillaceae</taxon>
        <taxon>Scopulibacillus</taxon>
    </lineage>
</organism>
<dbReference type="InterPro" id="IPR014017">
    <property type="entry name" value="DNA_helicase_UvrD-like_C"/>
</dbReference>
<evidence type="ECO:0000256" key="13">
    <source>
        <dbReference type="ARBA" id="ARBA00023204"/>
    </source>
</evidence>
<sequence>MSLRFILGRAGAGKTKLCFEEARNTLKKNPDGPPLIYLVPDQMTFDTEYAMAKTPGLKGMTRFHVYSFSRLAMRVLQQAGGMTRYHLNQTGMMMLIRKIIEHHKDELRVFQKASEQKGFYDVLHTAITEFKQYCLTPGDLFRKYQRLEKEAGDSGETLLKDKLYDMQFIYTQLDQALLNKYIDSEDYLRLFIEKAGQTTFFQDAEVWVDGFDSFTPHEIEALVQLMKQANQVTITLTVDQAYDSYYPGELSLFRKTGQTYRQIKEAAKEHVIDIQNPVILNETVRFNEPALSHLEKHYETRPAVESYSGQAVYLSEAVNRREEIEQAARDVLALARDEGLRFRDIALLVRDLSVYRELIETIFKDYQIPVFIDQKRPMRHHPLIEFIRSALDVIQQNWRYEPVFRCVKTDLLFPFDSDLPAMRERMDLLENYCISHGIYGKAWKQDKPWIYREYKGLREKDAKQTAGELAFQKEINQLRTLVGKPLLAFETNMKSAKTILDQCTVLYDFLIELSIPEKVERLRNEAEAQGRLDEAREHDQVWEAVMNCLDQFVEAAGTEEMSLDIFSKVLDTGLDSLYFALVPPALDQVLVGSIDRTRLSNTKAVFVLGANEGILPAKPVEDHVFSDEDRALLEDYGIHLAEGARSQILDEEFLIYRALTSASDKLFISYPLAAEDGNSLMPSPLIARLKLMFPDINVRFITAEPHEAPEEQQLMFVTTPGKTVGRLASQIRQWDKGYPIAKLWWDVYNWYTKSDQWSGKGRKILGSLFYQNQERLHPDHAKQLYGTSIRASVSRMERFNECPFKHFASYGLRLKERETYRLEAPDIGELFHSAIKHMTETLMKGKKSWADVSVSECETMAAETVNQLAPKLQREILLSSHRHQYLQHKLEQIIIRAAKVMRKHAQASGFSPVGLELPFGPNQPIPPLTFELENGCKMELAGRIDRVDKGEGKDGLLLRIIDYKSSKKDLNLTDIYYGLALQMLTYLDVVLTFAKDWLGTEATPAGVLYFHVHNPMLNETEKLTESDLEQKLIKEFKMKGLILADEDVVKLMDQTFASKSDIVPVQIKKDGGFTKYSSVADNESFQALRKYVRQVIKDAGVRITEGNIQISPYKFKGQTACQYCSFKSVCQFDQSQNDNNYRLLKKENDEDILKIMVDRGVNGGDAKE</sequence>
<feature type="binding site" evidence="14">
    <location>
        <position position="802"/>
    </location>
    <ligand>
        <name>[4Fe-4S] cluster</name>
        <dbReference type="ChEBI" id="CHEBI:49883"/>
    </ligand>
</feature>
<keyword evidence="9 14" id="KW-0067">ATP-binding</keyword>
<feature type="domain" description="UvrD-like helicase C-terminal" evidence="15">
    <location>
        <begin position="281"/>
        <end position="643"/>
    </location>
</feature>
<evidence type="ECO:0000256" key="10">
    <source>
        <dbReference type="ARBA" id="ARBA00023004"/>
    </source>
</evidence>
<feature type="binding site" evidence="14">
    <location>
        <position position="1121"/>
    </location>
    <ligand>
        <name>[4Fe-4S] cluster</name>
        <dbReference type="ChEBI" id="CHEBI:49883"/>
    </ligand>
</feature>
<keyword evidence="10 14" id="KW-0408">Iron</keyword>
<keyword evidence="6 14" id="KW-0378">Hydrolase</keyword>
<dbReference type="InterPro" id="IPR049035">
    <property type="entry name" value="ADDB_N"/>
</dbReference>
<evidence type="ECO:0000256" key="1">
    <source>
        <dbReference type="ARBA" id="ARBA00022485"/>
    </source>
</evidence>
<evidence type="ECO:0000256" key="12">
    <source>
        <dbReference type="ARBA" id="ARBA00023125"/>
    </source>
</evidence>
<dbReference type="InterPro" id="IPR014140">
    <property type="entry name" value="DNA_helicase_suAddB"/>
</dbReference>
<dbReference type="Gene3D" id="3.90.320.10">
    <property type="match status" value="1"/>
</dbReference>
<evidence type="ECO:0000256" key="6">
    <source>
        <dbReference type="ARBA" id="ARBA00022801"/>
    </source>
</evidence>
<dbReference type="Proteomes" id="UP000808914">
    <property type="component" value="Unassembled WGS sequence"/>
</dbReference>
<keyword evidence="1 14" id="KW-0004">4Fe-4S</keyword>
<dbReference type="GO" id="GO:0003678">
    <property type="term" value="F:DNA helicase activity"/>
    <property type="evidence" value="ECO:0007669"/>
    <property type="project" value="UniProtKB-EC"/>
</dbReference>
<evidence type="ECO:0000256" key="2">
    <source>
        <dbReference type="ARBA" id="ARBA00022722"/>
    </source>
</evidence>
<name>A0ABS2PWU6_9BACL</name>
<dbReference type="InterPro" id="IPR027417">
    <property type="entry name" value="P-loop_NTPase"/>
</dbReference>
<keyword evidence="4 14" id="KW-0547">Nucleotide-binding</keyword>
<dbReference type="Pfam" id="PF12705">
    <property type="entry name" value="PDDEXK_1"/>
    <property type="match status" value="1"/>
</dbReference>
<accession>A0ABS2PWU6</accession>
<dbReference type="Gene3D" id="3.40.50.300">
    <property type="entry name" value="P-loop containing nucleotide triphosphate hydrolases"/>
    <property type="match status" value="3"/>
</dbReference>
<gene>
    <name evidence="14" type="primary">addB</name>
    <name evidence="16" type="ORF">JOD45_000130</name>
</gene>
<dbReference type="InterPro" id="IPR011604">
    <property type="entry name" value="PDDEXK-like_dom_sf"/>
</dbReference>
<feature type="binding site" evidence="14">
    <location>
        <position position="1130"/>
    </location>
    <ligand>
        <name>[4Fe-4S] cluster</name>
        <dbReference type="ChEBI" id="CHEBI:49883"/>
    </ligand>
</feature>
<keyword evidence="2 14" id="KW-0540">Nuclease</keyword>
<dbReference type="InterPro" id="IPR038726">
    <property type="entry name" value="PDDEXK_AddAB-type"/>
</dbReference>
<dbReference type="PROSITE" id="PS51217">
    <property type="entry name" value="UVRD_HELICASE_CTER"/>
    <property type="match status" value="1"/>
</dbReference>
<keyword evidence="11 14" id="KW-0411">Iron-sulfur</keyword>
<dbReference type="GO" id="GO:0016787">
    <property type="term" value="F:hydrolase activity"/>
    <property type="evidence" value="ECO:0007669"/>
    <property type="project" value="UniProtKB-KW"/>
</dbReference>
<feature type="binding site" evidence="14">
    <location>
        <position position="1124"/>
    </location>
    <ligand>
        <name>[4Fe-4S] cluster</name>
        <dbReference type="ChEBI" id="CHEBI:49883"/>
    </ligand>
</feature>
<proteinExistence type="inferred from homology"/>
<dbReference type="PANTHER" id="PTHR30591">
    <property type="entry name" value="RECBCD ENZYME SUBUNIT RECC"/>
    <property type="match status" value="1"/>
</dbReference>
<evidence type="ECO:0000256" key="4">
    <source>
        <dbReference type="ARBA" id="ARBA00022741"/>
    </source>
</evidence>
<keyword evidence="7 14" id="KW-0347">Helicase</keyword>
<dbReference type="EMBL" id="JAFBER010000001">
    <property type="protein sequence ID" value="MBM7643939.1"/>
    <property type="molecule type" value="Genomic_DNA"/>
</dbReference>
<comment type="cofactor">
    <cofactor evidence="14">
        <name>[4Fe-4S] cluster</name>
        <dbReference type="ChEBI" id="CHEBI:49883"/>
    </cofactor>
    <text evidence="14">Binds 1 [4Fe-4S] cluster.</text>
</comment>
<evidence type="ECO:0000313" key="16">
    <source>
        <dbReference type="EMBL" id="MBM7643939.1"/>
    </source>
</evidence>
<comment type="caution">
    <text evidence="16">The sequence shown here is derived from an EMBL/GenBank/DDBJ whole genome shotgun (WGS) entry which is preliminary data.</text>
</comment>
<dbReference type="Gene3D" id="6.10.140.1030">
    <property type="match status" value="1"/>
</dbReference>
<evidence type="ECO:0000256" key="9">
    <source>
        <dbReference type="ARBA" id="ARBA00022840"/>
    </source>
</evidence>
<keyword evidence="17" id="KW-1185">Reference proteome</keyword>
<evidence type="ECO:0000256" key="7">
    <source>
        <dbReference type="ARBA" id="ARBA00022806"/>
    </source>
</evidence>
<comment type="miscellaneous">
    <text evidence="14">Despite having conserved helicase domains, this subunit does not have helicase activity.</text>
</comment>
<comment type="cofactor">
    <cofactor evidence="14">
        <name>Mg(2+)</name>
        <dbReference type="ChEBI" id="CHEBI:18420"/>
    </cofactor>
</comment>
<dbReference type="RefSeq" id="WP_205001887.1">
    <property type="nucleotide sequence ID" value="NZ_JAFBER010000001.1"/>
</dbReference>
<evidence type="ECO:0000256" key="3">
    <source>
        <dbReference type="ARBA" id="ARBA00022723"/>
    </source>
</evidence>
<dbReference type="PANTHER" id="PTHR30591:SF1">
    <property type="entry name" value="RECBCD ENZYME SUBUNIT RECC"/>
    <property type="match status" value="1"/>
</dbReference>
<keyword evidence="8 14" id="KW-0269">Exonuclease</keyword>
<dbReference type="NCBIfam" id="TIGR02773">
    <property type="entry name" value="addB_Gpos"/>
    <property type="match status" value="1"/>
</dbReference>
<evidence type="ECO:0000256" key="11">
    <source>
        <dbReference type="ARBA" id="ARBA00023014"/>
    </source>
</evidence>
<comment type="subunit">
    <text evidence="14">Heterodimer of AddA and AddB.</text>
</comment>
<reference evidence="16 17" key="1">
    <citation type="submission" date="2021-01" db="EMBL/GenBank/DDBJ databases">
        <title>Genomic Encyclopedia of Type Strains, Phase IV (KMG-IV): sequencing the most valuable type-strain genomes for metagenomic binning, comparative biology and taxonomic classification.</title>
        <authorList>
            <person name="Goeker M."/>
        </authorList>
    </citation>
    <scope>NUCLEOTIDE SEQUENCE [LARGE SCALE GENOMIC DNA]</scope>
    <source>
        <strain evidence="16 17">DSM 28236</strain>
    </source>
</reference>
<dbReference type="Pfam" id="PF21445">
    <property type="entry name" value="ADDB_N"/>
    <property type="match status" value="1"/>
</dbReference>
<comment type="function">
    <text evidence="14">The heterodimer acts as both an ATP-dependent DNA helicase and an ATP-dependent, dual-direction single-stranded exonuclease. Recognizes the chi site generating a DNA molecule suitable for the initiation of homologous recombination. The AddB subunit has 5' -&gt; 3' nuclease activity but not helicase activity.</text>
</comment>
<evidence type="ECO:0000256" key="14">
    <source>
        <dbReference type="HAMAP-Rule" id="MF_01452"/>
    </source>
</evidence>
<keyword evidence="13 14" id="KW-0234">DNA repair</keyword>
<dbReference type="EC" id="3.1.-.-" evidence="14"/>
<keyword evidence="3 14" id="KW-0479">Metal-binding</keyword>
<evidence type="ECO:0000256" key="8">
    <source>
        <dbReference type="ARBA" id="ARBA00022839"/>
    </source>
</evidence>
<evidence type="ECO:0000259" key="15">
    <source>
        <dbReference type="PROSITE" id="PS51217"/>
    </source>
</evidence>
<evidence type="ECO:0000313" key="17">
    <source>
        <dbReference type="Proteomes" id="UP000808914"/>
    </source>
</evidence>